<proteinExistence type="predicted"/>
<reference evidence="1 2" key="1">
    <citation type="submission" date="2018-08" db="EMBL/GenBank/DDBJ databases">
        <title>A genome reference for cultivated species of the human gut microbiota.</title>
        <authorList>
            <person name="Zou Y."/>
            <person name="Xue W."/>
            <person name="Luo G."/>
        </authorList>
    </citation>
    <scope>NUCLEOTIDE SEQUENCE [LARGE SCALE GENOMIC DNA]</scope>
    <source>
        <strain evidence="1 2">OM08-17AT</strain>
    </source>
</reference>
<dbReference type="EMBL" id="QSTD01000009">
    <property type="protein sequence ID" value="RGM28291.1"/>
    <property type="molecule type" value="Genomic_DNA"/>
</dbReference>
<protein>
    <submittedName>
        <fullName evidence="1">Uncharacterized protein</fullName>
    </submittedName>
</protein>
<organism evidence="1 2">
    <name type="scientific">Staphylococcus warneri</name>
    <dbReference type="NCBI Taxonomy" id="1292"/>
    <lineage>
        <taxon>Bacteria</taxon>
        <taxon>Bacillati</taxon>
        <taxon>Bacillota</taxon>
        <taxon>Bacilli</taxon>
        <taxon>Bacillales</taxon>
        <taxon>Staphylococcaceae</taxon>
        <taxon>Staphylococcus</taxon>
    </lineage>
</organism>
<accession>A0A8B2ZHU5</accession>
<name>A0A8B2ZHU5_STAWA</name>
<dbReference type="RefSeq" id="WP_117725946.1">
    <property type="nucleotide sequence ID" value="NZ_CABMFV010000009.1"/>
</dbReference>
<dbReference type="Proteomes" id="UP000261016">
    <property type="component" value="Unassembled WGS sequence"/>
</dbReference>
<evidence type="ECO:0000313" key="2">
    <source>
        <dbReference type="Proteomes" id="UP000261016"/>
    </source>
</evidence>
<gene>
    <name evidence="1" type="ORF">DXC19_11435</name>
</gene>
<evidence type="ECO:0000313" key="1">
    <source>
        <dbReference type="EMBL" id="RGM28291.1"/>
    </source>
</evidence>
<sequence>MNTDTLCRMLMEEDYQFTDEGYEIVVSLYGKEVVIKDDTTVYEMIYDDVKKIAYDVTDVMIELQNVTPN</sequence>
<comment type="caution">
    <text evidence="1">The sequence shown here is derived from an EMBL/GenBank/DDBJ whole genome shotgun (WGS) entry which is preliminary data.</text>
</comment>
<dbReference type="AlphaFoldDB" id="A0A8B2ZHU5"/>